<dbReference type="Proteomes" id="UP000228502">
    <property type="component" value="Unassembled WGS sequence"/>
</dbReference>
<name>A0AAE5QVD4_STAEP</name>
<feature type="non-terminal residue" evidence="1">
    <location>
        <position position="1"/>
    </location>
</feature>
<protein>
    <submittedName>
        <fullName evidence="1">Accessory Sec system glycosyltransferase GtfA</fullName>
    </submittedName>
</protein>
<proteinExistence type="predicted"/>
<sequence length="73" mass="8536">TFIKNNVNGYRVPIDITNLDEDTLITELTSKLLLFFTQDNEKTRAESYKIANNYLIGNIKEKWKNLIDEVLND</sequence>
<comment type="caution">
    <text evidence="1">The sequence shown here is derived from an EMBL/GenBank/DDBJ whole genome shotgun (WGS) entry which is preliminary data.</text>
</comment>
<evidence type="ECO:0000313" key="2">
    <source>
        <dbReference type="Proteomes" id="UP000228502"/>
    </source>
</evidence>
<gene>
    <name evidence="1" type="ORF">CTJ08_13860</name>
</gene>
<dbReference type="AlphaFoldDB" id="A0AAE5QVD4"/>
<evidence type="ECO:0000313" key="1">
    <source>
        <dbReference type="EMBL" id="PIH08924.1"/>
    </source>
</evidence>
<dbReference type="EMBL" id="PEJG01000137">
    <property type="protein sequence ID" value="PIH08924.1"/>
    <property type="molecule type" value="Genomic_DNA"/>
</dbReference>
<reference evidence="1 2" key="1">
    <citation type="submission" date="2017-10" db="EMBL/GenBank/DDBJ databases">
        <title>genome sequences of Staph epi in chlorhexidine trial.</title>
        <authorList>
            <person name="Greninger A.L."/>
            <person name="Addetia A."/>
            <person name="Qin X."/>
            <person name="Zerr D."/>
        </authorList>
    </citation>
    <scope>NUCLEOTIDE SEQUENCE [LARGE SCALE GENOMIC DNA]</scope>
    <source>
        <strain evidence="1 2">SCH-17</strain>
    </source>
</reference>
<accession>A0AAE5QVD4</accession>
<organism evidence="1 2">
    <name type="scientific">Staphylococcus epidermidis</name>
    <dbReference type="NCBI Taxonomy" id="1282"/>
    <lineage>
        <taxon>Bacteria</taxon>
        <taxon>Bacillati</taxon>
        <taxon>Bacillota</taxon>
        <taxon>Bacilli</taxon>
        <taxon>Bacillales</taxon>
        <taxon>Staphylococcaceae</taxon>
        <taxon>Staphylococcus</taxon>
    </lineage>
</organism>